<feature type="domain" description="Beta-lactamase class A catalytic" evidence="4">
    <location>
        <begin position="245"/>
        <end position="377"/>
    </location>
</feature>
<dbReference type="InterPro" id="IPR000871">
    <property type="entry name" value="Beta-lactam_class-A"/>
</dbReference>
<feature type="region of interest" description="Disordered" evidence="2">
    <location>
        <begin position="403"/>
        <end position="428"/>
    </location>
</feature>
<dbReference type="Gene3D" id="3.40.710.10">
    <property type="entry name" value="DD-peptidase/beta-lactamase superfamily"/>
    <property type="match status" value="1"/>
</dbReference>
<comment type="caution">
    <text evidence="5">The sequence shown here is derived from an EMBL/GenBank/DDBJ whole genome shotgun (WGS) entry which is preliminary data.</text>
</comment>
<keyword evidence="1 3" id="KW-0732">Signal</keyword>
<dbReference type="OrthoDB" id="5181100at2"/>
<proteinExistence type="predicted"/>
<evidence type="ECO:0000256" key="3">
    <source>
        <dbReference type="SAM" id="SignalP"/>
    </source>
</evidence>
<reference evidence="5 6" key="1">
    <citation type="journal article" date="2009" name="Int. J. Syst. Evol. Microbiol.">
        <title>Janibacter hoylei sp. nov., Bacillus isronensis sp. nov. and Bacillus aryabhattai sp. nov., isolated from cryotubes used for collecting air from the upper atmosphere.</title>
        <authorList>
            <person name="Shivaji S."/>
            <person name="Chaturvedi P."/>
            <person name="Begum Z."/>
            <person name="Pindi P.K."/>
            <person name="Manorama R."/>
            <person name="Padmanaban D.A."/>
            <person name="Shouche Y.S."/>
            <person name="Pawar S."/>
            <person name="Vaishampayan P."/>
            <person name="Dutt C.B."/>
            <person name="Datta G.N."/>
            <person name="Manchanda R.K."/>
            <person name="Rao U.R."/>
            <person name="Bhargava P.M."/>
            <person name="Narlikar J.V."/>
        </authorList>
    </citation>
    <scope>NUCLEOTIDE SEQUENCE [LARGE SCALE GENOMIC DNA]</scope>
    <source>
        <strain evidence="5 6">PVAS-1</strain>
    </source>
</reference>
<feature type="compositionally biased region" description="Basic and acidic residues" evidence="2">
    <location>
        <begin position="415"/>
        <end position="428"/>
    </location>
</feature>
<dbReference type="GO" id="GO:0046677">
    <property type="term" value="P:response to antibiotic"/>
    <property type="evidence" value="ECO:0007669"/>
    <property type="project" value="InterPro"/>
</dbReference>
<evidence type="ECO:0000256" key="1">
    <source>
        <dbReference type="ARBA" id="ARBA00022729"/>
    </source>
</evidence>
<evidence type="ECO:0000313" key="6">
    <source>
        <dbReference type="Proteomes" id="UP000288711"/>
    </source>
</evidence>
<dbReference type="PANTHER" id="PTHR35333">
    <property type="entry name" value="BETA-LACTAMASE"/>
    <property type="match status" value="1"/>
</dbReference>
<organism evidence="5 6">
    <name type="scientific">Janibacter hoylei PVAS-1</name>
    <dbReference type="NCBI Taxonomy" id="1210046"/>
    <lineage>
        <taxon>Bacteria</taxon>
        <taxon>Bacillati</taxon>
        <taxon>Actinomycetota</taxon>
        <taxon>Actinomycetes</taxon>
        <taxon>Micrococcales</taxon>
        <taxon>Intrasporangiaceae</taxon>
        <taxon>Janibacter</taxon>
    </lineage>
</organism>
<sequence>MTSVLRHALGEPAMSHRRTALTALVLTTTAALAATPALAAPAQPSAPTEIDVICDGIGADTVTVTGDLSRGGTAEITDGPLTVVGRPGFTGQDASGHQVRIEPSGTGATCTATTDSVSTDITKLLPATQALKAQTTGKVTGRLTFTVEVDDTPPPAAQRSAEPYAAAASLPFESELRSYLNSRPGAVGVAVRVPGSGRSWTYTKTSSRNVTASIVKVHIMSAVMMKAQDAGRGLTSWEKSQIVPMIRNSDNNATTALFNHIGGRSGLDRAADRLGLDQTYADPYNHWGLTSTTAADQAELMEHYARPSKALSYTNRMYGLTQMRNINSSQDWGVTAGAPSGSVALKNGWLPRTDGWHVNSIGWAKVSSTDYTIAVLTHDNPGAMSTEISTIEGVSRIVYKNRAQLKAPTPPQPDPRGRSGDFTGDGKVDLMGRNQSGRVYVHNGDGNGDFAARRSVGTGFADADWFGHAGDVNRDGRSDVLVRRGDGRLQLLLTTASGQLGTPKTIATGWDAYTDLASGGDVDGNGRLDVINRRASGSTDQYELSDSGTLRFVRRYGVPAKWYQNIELVPDVNGDGRDDLRGVSSGGRMRTWTSTGTGWTMTTKTSTGWDRYRSVAVPGDAGGADNKQGDIVAVRPDGDSLLYFAGKGGSHTNYPRDITPSMDVLPIVF</sequence>
<gene>
    <name evidence="5" type="ORF">CWN80_09505</name>
</gene>
<dbReference type="SUPFAM" id="SSF69318">
    <property type="entry name" value="Integrin alpha N-terminal domain"/>
    <property type="match status" value="1"/>
</dbReference>
<evidence type="ECO:0000256" key="2">
    <source>
        <dbReference type="SAM" id="MobiDB-lite"/>
    </source>
</evidence>
<dbReference type="InterPro" id="IPR028994">
    <property type="entry name" value="Integrin_alpha_N"/>
</dbReference>
<dbReference type="InterPro" id="IPR012338">
    <property type="entry name" value="Beta-lactam/transpept-like"/>
</dbReference>
<dbReference type="AlphaFoldDB" id="A0A444B3S8"/>
<dbReference type="Pfam" id="PF13517">
    <property type="entry name" value="FG-GAP_3"/>
    <property type="match status" value="1"/>
</dbReference>
<feature type="signal peptide" evidence="3">
    <location>
        <begin position="1"/>
        <end position="39"/>
    </location>
</feature>
<dbReference type="EMBL" id="PIPF01000009">
    <property type="protein sequence ID" value="RWU83028.1"/>
    <property type="molecule type" value="Genomic_DNA"/>
</dbReference>
<dbReference type="InterPro" id="IPR045155">
    <property type="entry name" value="Beta-lactam_cat"/>
</dbReference>
<dbReference type="Gene3D" id="2.130.10.130">
    <property type="entry name" value="Integrin alpha, N-terminal"/>
    <property type="match status" value="1"/>
</dbReference>
<dbReference type="GO" id="GO:0008800">
    <property type="term" value="F:beta-lactamase activity"/>
    <property type="evidence" value="ECO:0007669"/>
    <property type="project" value="InterPro"/>
</dbReference>
<keyword evidence="6" id="KW-1185">Reference proteome</keyword>
<dbReference type="Pfam" id="PF13354">
    <property type="entry name" value="Beta-lactamase2"/>
    <property type="match status" value="1"/>
</dbReference>
<dbReference type="SUPFAM" id="SSF56601">
    <property type="entry name" value="beta-lactamase/transpeptidase-like"/>
    <property type="match status" value="1"/>
</dbReference>
<dbReference type="Proteomes" id="UP000288711">
    <property type="component" value="Unassembled WGS sequence"/>
</dbReference>
<evidence type="ECO:0000313" key="5">
    <source>
        <dbReference type="EMBL" id="RWU83028.1"/>
    </source>
</evidence>
<evidence type="ECO:0000259" key="4">
    <source>
        <dbReference type="Pfam" id="PF13354"/>
    </source>
</evidence>
<accession>A0A444B3S8</accession>
<feature type="chain" id="PRO_5019094088" description="Beta-lactamase class A catalytic domain-containing protein" evidence="3">
    <location>
        <begin position="40"/>
        <end position="669"/>
    </location>
</feature>
<name>A0A444B3S8_9MICO</name>
<protein>
    <recommendedName>
        <fullName evidence="4">Beta-lactamase class A catalytic domain-containing protein</fullName>
    </recommendedName>
</protein>
<dbReference type="GO" id="GO:0030655">
    <property type="term" value="P:beta-lactam antibiotic catabolic process"/>
    <property type="evidence" value="ECO:0007669"/>
    <property type="project" value="InterPro"/>
</dbReference>
<dbReference type="PANTHER" id="PTHR35333:SF3">
    <property type="entry name" value="BETA-LACTAMASE-TYPE TRANSPEPTIDASE FOLD CONTAINING PROTEIN"/>
    <property type="match status" value="1"/>
</dbReference>
<dbReference type="InterPro" id="IPR013517">
    <property type="entry name" value="FG-GAP"/>
</dbReference>